<feature type="repeat" description="ANK" evidence="3">
    <location>
        <begin position="147"/>
        <end position="179"/>
    </location>
</feature>
<dbReference type="InterPro" id="IPR036770">
    <property type="entry name" value="Ankyrin_rpt-contain_sf"/>
</dbReference>
<keyword evidence="1" id="KW-0677">Repeat</keyword>
<feature type="repeat" description="ANK" evidence="3">
    <location>
        <begin position="8"/>
        <end position="53"/>
    </location>
</feature>
<sequence length="185" mass="20158">MLDLCHNDGWSPLNTASDNGHTDIFLYEASANGHTEIVSLLLEKNPNIDLCDNGGCSSLYIAKKNPNIDLCDNNGWRPSRAASEKGHTEIELAIREESLILIFVTTMAHFPLQSKASENGHTEIVSLLLEKNPNIDLVTSMAALPSTEQSPLKSASAKGHTDIVKLLLEKNPNVGRSQLTKDTLI</sequence>
<organism evidence="4 5">
    <name type="scientific">Mytilus edulis</name>
    <name type="common">Blue mussel</name>
    <dbReference type="NCBI Taxonomy" id="6550"/>
    <lineage>
        <taxon>Eukaryota</taxon>
        <taxon>Metazoa</taxon>
        <taxon>Spiralia</taxon>
        <taxon>Lophotrochozoa</taxon>
        <taxon>Mollusca</taxon>
        <taxon>Bivalvia</taxon>
        <taxon>Autobranchia</taxon>
        <taxon>Pteriomorphia</taxon>
        <taxon>Mytilida</taxon>
        <taxon>Mytiloidea</taxon>
        <taxon>Mytilidae</taxon>
        <taxon>Mytilinae</taxon>
        <taxon>Mytilus</taxon>
    </lineage>
</organism>
<dbReference type="PROSITE" id="PS50088">
    <property type="entry name" value="ANK_REPEAT"/>
    <property type="match status" value="2"/>
</dbReference>
<gene>
    <name evidence="4" type="ORF">MEDL_50010</name>
</gene>
<evidence type="ECO:0000313" key="4">
    <source>
        <dbReference type="EMBL" id="CAG2237574.1"/>
    </source>
</evidence>
<evidence type="ECO:0000256" key="1">
    <source>
        <dbReference type="ARBA" id="ARBA00022737"/>
    </source>
</evidence>
<keyword evidence="2 3" id="KW-0040">ANK repeat</keyword>
<dbReference type="PANTHER" id="PTHR24123:SF33">
    <property type="entry name" value="PROTEIN HOS4"/>
    <property type="match status" value="1"/>
</dbReference>
<name>A0A8S3U4M9_MYTED</name>
<reference evidence="4" key="1">
    <citation type="submission" date="2021-03" db="EMBL/GenBank/DDBJ databases">
        <authorList>
            <person name="Bekaert M."/>
        </authorList>
    </citation>
    <scope>NUCLEOTIDE SEQUENCE</scope>
</reference>
<dbReference type="SMART" id="SM00248">
    <property type="entry name" value="ANK"/>
    <property type="match status" value="3"/>
</dbReference>
<evidence type="ECO:0000256" key="2">
    <source>
        <dbReference type="ARBA" id="ARBA00023043"/>
    </source>
</evidence>
<dbReference type="OrthoDB" id="426293at2759"/>
<proteinExistence type="predicted"/>
<dbReference type="InterPro" id="IPR002110">
    <property type="entry name" value="Ankyrin_rpt"/>
</dbReference>
<dbReference type="PANTHER" id="PTHR24123">
    <property type="entry name" value="ANKYRIN REPEAT-CONTAINING"/>
    <property type="match status" value="1"/>
</dbReference>
<dbReference type="Gene3D" id="1.25.40.20">
    <property type="entry name" value="Ankyrin repeat-containing domain"/>
    <property type="match status" value="2"/>
</dbReference>
<dbReference type="EMBL" id="CAJPWZ010002391">
    <property type="protein sequence ID" value="CAG2237574.1"/>
    <property type="molecule type" value="Genomic_DNA"/>
</dbReference>
<keyword evidence="5" id="KW-1185">Reference proteome</keyword>
<evidence type="ECO:0000256" key="3">
    <source>
        <dbReference type="PROSITE-ProRule" id="PRU00023"/>
    </source>
</evidence>
<dbReference type="Pfam" id="PF12796">
    <property type="entry name" value="Ank_2"/>
    <property type="match status" value="1"/>
</dbReference>
<dbReference type="SUPFAM" id="SSF48403">
    <property type="entry name" value="Ankyrin repeat"/>
    <property type="match status" value="1"/>
</dbReference>
<accession>A0A8S3U4M9</accession>
<dbReference type="Proteomes" id="UP000683360">
    <property type="component" value="Unassembled WGS sequence"/>
</dbReference>
<dbReference type="PROSITE" id="PS50297">
    <property type="entry name" value="ANK_REP_REGION"/>
    <property type="match status" value="1"/>
</dbReference>
<dbReference type="InterPro" id="IPR051165">
    <property type="entry name" value="Multifunctional_ANK_Repeat"/>
</dbReference>
<dbReference type="Pfam" id="PF00023">
    <property type="entry name" value="Ank"/>
    <property type="match status" value="1"/>
</dbReference>
<protein>
    <submittedName>
        <fullName evidence="4">Uncharacterized protein</fullName>
    </submittedName>
</protein>
<dbReference type="AlphaFoldDB" id="A0A8S3U4M9"/>
<comment type="caution">
    <text evidence="4">The sequence shown here is derived from an EMBL/GenBank/DDBJ whole genome shotgun (WGS) entry which is preliminary data.</text>
</comment>
<evidence type="ECO:0000313" key="5">
    <source>
        <dbReference type="Proteomes" id="UP000683360"/>
    </source>
</evidence>